<dbReference type="InterPro" id="IPR022641">
    <property type="entry name" value="CheR_N"/>
</dbReference>
<sequence length="290" mass="33479">MTRPGAGPSVAISQQDVRRLCEFLYRRTGMSFADNKRYYIDRRLAERIAATGCGSFADYFAMLRADAEHEIEHLVNSFTVNETYFDREEHQLRCMTASLLDELLTRKGPDETLRIWSVPCSTGEEPYSIAIWLMEHWRDVDKYNIEIVGSDIDTSALQKAEQGIYGERALMRLTRDVVARYFKPLSPGKYQIDPGLRESIRFTHANLVDAADMAQYRDFDIVFCRNVLIYFDDASRRIAAENLYDCLRPGGFICLGHSETMSRISPLFRIRRFPDAIIYQKPGADHDEQQ</sequence>
<dbReference type="Pfam" id="PF01739">
    <property type="entry name" value="CheR"/>
    <property type="match status" value="1"/>
</dbReference>
<evidence type="ECO:0000256" key="4">
    <source>
        <dbReference type="ARBA" id="ARBA00022679"/>
    </source>
</evidence>
<dbReference type="Gene3D" id="3.40.50.150">
    <property type="entry name" value="Vaccinia Virus protein VP39"/>
    <property type="match status" value="1"/>
</dbReference>
<feature type="domain" description="CheR-type methyltransferase" evidence="6">
    <location>
        <begin position="5"/>
        <end position="273"/>
    </location>
</feature>
<proteinExistence type="predicted"/>
<dbReference type="InterPro" id="IPR022642">
    <property type="entry name" value="CheR_C"/>
</dbReference>
<comment type="caution">
    <text evidence="7">The sequence shown here is derived from an EMBL/GenBank/DDBJ whole genome shotgun (WGS) entry which is preliminary data.</text>
</comment>
<reference evidence="7 8" key="1">
    <citation type="submission" date="2020-08" db="EMBL/GenBank/DDBJ databases">
        <title>Genomic Encyclopedia of Type Strains, Phase IV (KMG-IV): sequencing the most valuable type-strain genomes for metagenomic binning, comparative biology and taxonomic classification.</title>
        <authorList>
            <person name="Goeker M."/>
        </authorList>
    </citation>
    <scope>NUCLEOTIDE SEQUENCE [LARGE SCALE GENOMIC DNA]</scope>
    <source>
        <strain evidence="7 8">DSM 12706</strain>
    </source>
</reference>
<dbReference type="Pfam" id="PF03705">
    <property type="entry name" value="CheR_N"/>
    <property type="match status" value="1"/>
</dbReference>
<dbReference type="EC" id="2.1.1.80" evidence="2"/>
<dbReference type="PROSITE" id="PS50123">
    <property type="entry name" value="CHER"/>
    <property type="match status" value="1"/>
</dbReference>
<keyword evidence="3 7" id="KW-0489">Methyltransferase</keyword>
<evidence type="ECO:0000256" key="3">
    <source>
        <dbReference type="ARBA" id="ARBA00022603"/>
    </source>
</evidence>
<dbReference type="CDD" id="cd02440">
    <property type="entry name" value="AdoMet_MTases"/>
    <property type="match status" value="1"/>
</dbReference>
<keyword evidence="8" id="KW-1185">Reference proteome</keyword>
<dbReference type="InterPro" id="IPR036804">
    <property type="entry name" value="CheR_N_sf"/>
</dbReference>
<name>A0A7W8DYS6_9BRAD</name>
<evidence type="ECO:0000256" key="5">
    <source>
        <dbReference type="ARBA" id="ARBA00022691"/>
    </source>
</evidence>
<dbReference type="GO" id="GO:0032259">
    <property type="term" value="P:methylation"/>
    <property type="evidence" value="ECO:0007669"/>
    <property type="project" value="UniProtKB-KW"/>
</dbReference>
<evidence type="ECO:0000256" key="1">
    <source>
        <dbReference type="ARBA" id="ARBA00001541"/>
    </source>
</evidence>
<gene>
    <name evidence="7" type="ORF">HNR60_000933</name>
</gene>
<protein>
    <recommendedName>
        <fullName evidence="2">protein-glutamate O-methyltransferase</fullName>
        <ecNumber evidence="2">2.1.1.80</ecNumber>
    </recommendedName>
</protein>
<dbReference type="EMBL" id="JACHIH010000003">
    <property type="protein sequence ID" value="MBB5046191.1"/>
    <property type="molecule type" value="Genomic_DNA"/>
</dbReference>
<dbReference type="PRINTS" id="PR00996">
    <property type="entry name" value="CHERMTFRASE"/>
</dbReference>
<dbReference type="PANTHER" id="PTHR24422:SF10">
    <property type="entry name" value="CHEMOTAXIS PROTEIN METHYLTRANSFERASE 2"/>
    <property type="match status" value="1"/>
</dbReference>
<dbReference type="SUPFAM" id="SSF53335">
    <property type="entry name" value="S-adenosyl-L-methionine-dependent methyltransferases"/>
    <property type="match status" value="1"/>
</dbReference>
<dbReference type="GO" id="GO:0008983">
    <property type="term" value="F:protein-glutamate O-methyltransferase activity"/>
    <property type="evidence" value="ECO:0007669"/>
    <property type="project" value="UniProtKB-EC"/>
</dbReference>
<dbReference type="SUPFAM" id="SSF47757">
    <property type="entry name" value="Chemotaxis receptor methyltransferase CheR, N-terminal domain"/>
    <property type="match status" value="1"/>
</dbReference>
<dbReference type="Proteomes" id="UP000542353">
    <property type="component" value="Unassembled WGS sequence"/>
</dbReference>
<dbReference type="AlphaFoldDB" id="A0A7W8DYS6"/>
<evidence type="ECO:0000313" key="7">
    <source>
        <dbReference type="EMBL" id="MBB5046191.1"/>
    </source>
</evidence>
<dbReference type="SMART" id="SM00138">
    <property type="entry name" value="MeTrc"/>
    <property type="match status" value="1"/>
</dbReference>
<evidence type="ECO:0000313" key="8">
    <source>
        <dbReference type="Proteomes" id="UP000542353"/>
    </source>
</evidence>
<evidence type="ECO:0000259" key="6">
    <source>
        <dbReference type="PROSITE" id="PS50123"/>
    </source>
</evidence>
<dbReference type="InterPro" id="IPR000780">
    <property type="entry name" value="CheR_MeTrfase"/>
</dbReference>
<dbReference type="RefSeq" id="WP_184254799.1">
    <property type="nucleotide sequence ID" value="NZ_JACHIH010000003.1"/>
</dbReference>
<dbReference type="PANTHER" id="PTHR24422">
    <property type="entry name" value="CHEMOTAXIS PROTEIN METHYLTRANSFERASE"/>
    <property type="match status" value="1"/>
</dbReference>
<comment type="catalytic activity">
    <reaction evidence="1">
        <text>L-glutamyl-[protein] + S-adenosyl-L-methionine = [protein]-L-glutamate 5-O-methyl ester + S-adenosyl-L-homocysteine</text>
        <dbReference type="Rhea" id="RHEA:24452"/>
        <dbReference type="Rhea" id="RHEA-COMP:10208"/>
        <dbReference type="Rhea" id="RHEA-COMP:10311"/>
        <dbReference type="ChEBI" id="CHEBI:29973"/>
        <dbReference type="ChEBI" id="CHEBI:57856"/>
        <dbReference type="ChEBI" id="CHEBI:59789"/>
        <dbReference type="ChEBI" id="CHEBI:82795"/>
        <dbReference type="EC" id="2.1.1.80"/>
    </reaction>
</comment>
<accession>A0A7W8DYS6</accession>
<keyword evidence="5" id="KW-0949">S-adenosyl-L-methionine</keyword>
<dbReference type="InterPro" id="IPR029063">
    <property type="entry name" value="SAM-dependent_MTases_sf"/>
</dbReference>
<dbReference type="InterPro" id="IPR050903">
    <property type="entry name" value="Bact_Chemotaxis_MeTrfase"/>
</dbReference>
<dbReference type="Gene3D" id="1.10.155.10">
    <property type="entry name" value="Chemotaxis receptor methyltransferase CheR, N-terminal domain"/>
    <property type="match status" value="1"/>
</dbReference>
<organism evidence="7 8">
    <name type="scientific">Rhodopseudomonas rhenobacensis</name>
    <dbReference type="NCBI Taxonomy" id="87461"/>
    <lineage>
        <taxon>Bacteria</taxon>
        <taxon>Pseudomonadati</taxon>
        <taxon>Pseudomonadota</taxon>
        <taxon>Alphaproteobacteria</taxon>
        <taxon>Hyphomicrobiales</taxon>
        <taxon>Nitrobacteraceae</taxon>
        <taxon>Rhodopseudomonas</taxon>
    </lineage>
</organism>
<keyword evidence="4 7" id="KW-0808">Transferase</keyword>
<evidence type="ECO:0000256" key="2">
    <source>
        <dbReference type="ARBA" id="ARBA00012534"/>
    </source>
</evidence>